<dbReference type="AlphaFoldDB" id="A0AA42CNK0"/>
<proteinExistence type="predicted"/>
<keyword evidence="1" id="KW-1133">Transmembrane helix</keyword>
<evidence type="ECO:0000256" key="1">
    <source>
        <dbReference type="SAM" id="Phobius"/>
    </source>
</evidence>
<dbReference type="RefSeq" id="WP_265267684.1">
    <property type="nucleotide sequence ID" value="NZ_JANFAU010000003.1"/>
</dbReference>
<comment type="caution">
    <text evidence="2">The sequence shown here is derived from an EMBL/GenBank/DDBJ whole genome shotgun (WGS) entry which is preliminary data.</text>
</comment>
<keyword evidence="1" id="KW-0472">Membrane</keyword>
<dbReference type="EMBL" id="JANFAV010000001">
    <property type="protein sequence ID" value="MCW6533660.1"/>
    <property type="molecule type" value="Genomic_DNA"/>
</dbReference>
<dbReference type="Proteomes" id="UP001165565">
    <property type="component" value="Unassembled WGS sequence"/>
</dbReference>
<name>A0AA42CNK0_9SPHN</name>
<evidence type="ECO:0000313" key="2">
    <source>
        <dbReference type="EMBL" id="MCW6533660.1"/>
    </source>
</evidence>
<gene>
    <name evidence="2" type="ORF">NEE01_02540</name>
</gene>
<reference evidence="2" key="1">
    <citation type="submission" date="2022-06" db="EMBL/GenBank/DDBJ databases">
        <title>Sphingomonas sp. nov. isolated from rhizosphere soil of tomato.</title>
        <authorList>
            <person name="Dong H."/>
            <person name="Gao R."/>
        </authorList>
    </citation>
    <scope>NUCLEOTIDE SEQUENCE</scope>
    <source>
        <strain evidence="2">MMSM24</strain>
    </source>
</reference>
<feature type="transmembrane region" description="Helical" evidence="1">
    <location>
        <begin position="42"/>
        <end position="61"/>
    </location>
</feature>
<keyword evidence="1" id="KW-0812">Transmembrane</keyword>
<protein>
    <submittedName>
        <fullName evidence="2">Uncharacterized protein</fullName>
    </submittedName>
</protein>
<accession>A0AA42CNK0</accession>
<evidence type="ECO:0000313" key="3">
    <source>
        <dbReference type="Proteomes" id="UP001165565"/>
    </source>
</evidence>
<sequence length="69" mass="7137">MTASRWLALAASPTFAVMALLNLAYGSDALICSAMGTGATGGMTGMYALMSLFHASPWLALRGRARVQG</sequence>
<organism evidence="2 3">
    <name type="scientific">Sphingomonas lycopersici</name>
    <dbReference type="NCBI Taxonomy" id="2951807"/>
    <lineage>
        <taxon>Bacteria</taxon>
        <taxon>Pseudomonadati</taxon>
        <taxon>Pseudomonadota</taxon>
        <taxon>Alphaproteobacteria</taxon>
        <taxon>Sphingomonadales</taxon>
        <taxon>Sphingomonadaceae</taxon>
        <taxon>Sphingomonas</taxon>
    </lineage>
</organism>
<keyword evidence="3" id="KW-1185">Reference proteome</keyword>